<gene>
    <name evidence="2" type="ORF">L211DRAFT_852092</name>
</gene>
<protein>
    <submittedName>
        <fullName evidence="2">Uncharacterized protein</fullName>
    </submittedName>
</protein>
<proteinExistence type="predicted"/>
<feature type="region of interest" description="Disordered" evidence="1">
    <location>
        <begin position="1"/>
        <end position="23"/>
    </location>
</feature>
<dbReference type="EMBL" id="ML121568">
    <property type="protein sequence ID" value="RPB20714.1"/>
    <property type="molecule type" value="Genomic_DNA"/>
</dbReference>
<reference evidence="2 3" key="1">
    <citation type="journal article" date="2018" name="Nat. Ecol. Evol.">
        <title>Pezizomycetes genomes reveal the molecular basis of ectomycorrhizal truffle lifestyle.</title>
        <authorList>
            <person name="Murat C."/>
            <person name="Payen T."/>
            <person name="Noel B."/>
            <person name="Kuo A."/>
            <person name="Morin E."/>
            <person name="Chen J."/>
            <person name="Kohler A."/>
            <person name="Krizsan K."/>
            <person name="Balestrini R."/>
            <person name="Da Silva C."/>
            <person name="Montanini B."/>
            <person name="Hainaut M."/>
            <person name="Levati E."/>
            <person name="Barry K.W."/>
            <person name="Belfiori B."/>
            <person name="Cichocki N."/>
            <person name="Clum A."/>
            <person name="Dockter R.B."/>
            <person name="Fauchery L."/>
            <person name="Guy J."/>
            <person name="Iotti M."/>
            <person name="Le Tacon F."/>
            <person name="Lindquist E.A."/>
            <person name="Lipzen A."/>
            <person name="Malagnac F."/>
            <person name="Mello A."/>
            <person name="Molinier V."/>
            <person name="Miyauchi S."/>
            <person name="Poulain J."/>
            <person name="Riccioni C."/>
            <person name="Rubini A."/>
            <person name="Sitrit Y."/>
            <person name="Splivallo R."/>
            <person name="Traeger S."/>
            <person name="Wang M."/>
            <person name="Zifcakova L."/>
            <person name="Wipf D."/>
            <person name="Zambonelli A."/>
            <person name="Paolocci F."/>
            <person name="Nowrousian M."/>
            <person name="Ottonello S."/>
            <person name="Baldrian P."/>
            <person name="Spatafora J.W."/>
            <person name="Henrissat B."/>
            <person name="Nagy L.G."/>
            <person name="Aury J.M."/>
            <person name="Wincker P."/>
            <person name="Grigoriev I.V."/>
            <person name="Bonfante P."/>
            <person name="Martin F.M."/>
        </authorList>
    </citation>
    <scope>NUCLEOTIDE SEQUENCE [LARGE SCALE GENOMIC DNA]</scope>
    <source>
        <strain evidence="2 3">ATCC MYA-4762</strain>
    </source>
</reference>
<evidence type="ECO:0000313" key="3">
    <source>
        <dbReference type="Proteomes" id="UP000267821"/>
    </source>
</evidence>
<dbReference type="Proteomes" id="UP000267821">
    <property type="component" value="Unassembled WGS sequence"/>
</dbReference>
<accession>A0A3N4LCW2</accession>
<evidence type="ECO:0000313" key="2">
    <source>
        <dbReference type="EMBL" id="RPB20714.1"/>
    </source>
</evidence>
<name>A0A3N4LCW2_9PEZI</name>
<dbReference type="AlphaFoldDB" id="A0A3N4LCW2"/>
<dbReference type="OrthoDB" id="10656416at2759"/>
<feature type="compositionally biased region" description="Acidic residues" evidence="1">
    <location>
        <begin position="13"/>
        <end position="23"/>
    </location>
</feature>
<organism evidence="2 3">
    <name type="scientific">Terfezia boudieri ATCC MYA-4762</name>
    <dbReference type="NCBI Taxonomy" id="1051890"/>
    <lineage>
        <taxon>Eukaryota</taxon>
        <taxon>Fungi</taxon>
        <taxon>Dikarya</taxon>
        <taxon>Ascomycota</taxon>
        <taxon>Pezizomycotina</taxon>
        <taxon>Pezizomycetes</taxon>
        <taxon>Pezizales</taxon>
        <taxon>Pezizaceae</taxon>
        <taxon>Terfezia</taxon>
    </lineage>
</organism>
<evidence type="ECO:0000256" key="1">
    <source>
        <dbReference type="SAM" id="MobiDB-lite"/>
    </source>
</evidence>
<dbReference type="InParanoid" id="A0A3N4LCW2"/>
<keyword evidence="3" id="KW-1185">Reference proteome</keyword>
<sequence>MALVISEGGYGSEEIEIEDEDEGMEVDEFKEREERQWQELKKFREQSTLDAAHAVMESRKEGCSSWDIFEAAENAEKEKRRLIKKVEKIKLDYSTLVEEREESREKRGQVEEENKRLQKEIQG</sequence>
<feature type="region of interest" description="Disordered" evidence="1">
    <location>
        <begin position="97"/>
        <end position="123"/>
    </location>
</feature>